<dbReference type="InterPro" id="IPR018201">
    <property type="entry name" value="Ketoacyl_synth_AS"/>
</dbReference>
<comment type="caution">
    <text evidence="5">The sequence shown here is derived from an EMBL/GenBank/DDBJ whole genome shotgun (WGS) entry which is preliminary data.</text>
</comment>
<dbReference type="PROSITE" id="PS00606">
    <property type="entry name" value="KS3_1"/>
    <property type="match status" value="1"/>
</dbReference>
<accession>A0ABT2MZ43</accession>
<reference evidence="5 6" key="1">
    <citation type="journal article" date="2022" name="Front. Microbiol.">
        <title>High genomic differentiation and limited gene flow indicate recent cryptic speciation within the genus Laspinema (cyanobacteria).</title>
        <authorList>
            <person name="Stanojkovic A."/>
            <person name="Skoupy S."/>
            <person name="Skaloud P."/>
            <person name="Dvorak P."/>
        </authorList>
    </citation>
    <scope>NUCLEOTIDE SEQUENCE [LARGE SCALE GENOMIC DNA]</scope>
    <source>
        <strain evidence="5 6">D2a</strain>
    </source>
</reference>
<evidence type="ECO:0000313" key="5">
    <source>
        <dbReference type="EMBL" id="MCT7970025.1"/>
    </source>
</evidence>
<dbReference type="InterPro" id="IPR020841">
    <property type="entry name" value="PKS_Beta-ketoAc_synthase_dom"/>
</dbReference>
<protein>
    <submittedName>
        <fullName evidence="5">Beta-ketoacyl-ACP synthase</fullName>
        <ecNumber evidence="5">2.3.1.179</ecNumber>
    </submittedName>
</protein>
<gene>
    <name evidence="5" type="ORF">NG799_27305</name>
</gene>
<proteinExistence type="inferred from homology"/>
<dbReference type="InterPro" id="IPR016039">
    <property type="entry name" value="Thiolase-like"/>
</dbReference>
<organism evidence="5 6">
    <name type="scientific">Laspinema palackyanum D2a</name>
    <dbReference type="NCBI Taxonomy" id="2953684"/>
    <lineage>
        <taxon>Bacteria</taxon>
        <taxon>Bacillati</taxon>
        <taxon>Cyanobacteriota</taxon>
        <taxon>Cyanophyceae</taxon>
        <taxon>Oscillatoriophycideae</taxon>
        <taxon>Oscillatoriales</taxon>
        <taxon>Laspinemataceae</taxon>
        <taxon>Laspinema</taxon>
        <taxon>Laspinema palackyanum</taxon>
    </lineage>
</organism>
<keyword evidence="6" id="KW-1185">Reference proteome</keyword>
<feature type="domain" description="Ketosynthase family 3 (KS3)" evidence="4">
    <location>
        <begin position="1"/>
        <end position="388"/>
    </location>
</feature>
<dbReference type="InterPro" id="IPR000794">
    <property type="entry name" value="Beta-ketoacyl_synthase"/>
</dbReference>
<comment type="similarity">
    <text evidence="1 3">Belongs to the thiolase-like superfamily. Beta-ketoacyl-ACP synthases family.</text>
</comment>
<keyword evidence="5" id="KW-0012">Acyltransferase</keyword>
<dbReference type="Proteomes" id="UP001525890">
    <property type="component" value="Unassembled WGS sequence"/>
</dbReference>
<dbReference type="InterPro" id="IPR014030">
    <property type="entry name" value="Ketoacyl_synth_N"/>
</dbReference>
<evidence type="ECO:0000256" key="1">
    <source>
        <dbReference type="ARBA" id="ARBA00008467"/>
    </source>
</evidence>
<evidence type="ECO:0000313" key="6">
    <source>
        <dbReference type="Proteomes" id="UP001525890"/>
    </source>
</evidence>
<sequence>MRTGHQGVQIVVTGMGLVCALGDSLEQVWGRLLGSESAIALGQPFPELPPRPLAQIGPHPARLDQLLEPVVTHALKDAGLLPPLRDCGVVIGSSRAHQGQLEQLARQFCQNPRGGDGNWGVNWLDLLPHTPAMATARQIGATGPVMAPMAACATGLWALAQGFELIRTGQCQQVVVGAAEAPITPLALTGFTQMSAYAKTGCYPFDRHREGLVLGEAAAVFVLESADFAHQRGAKKIYGKILGFGITNDARYANAPDEDATTAIAAVEQCLRRSQLHPSEIDYIHAHGTSTHLNDCTEAKLIASLFPQSVPVSSTKGSTGHSLGASGALGAAFCLLAMRDRCLPPCVGLTVPEFELDFVRRSRPTPVEQTLCFSFGFGGQNAVLALGQ</sequence>
<dbReference type="GO" id="GO:0004315">
    <property type="term" value="F:3-oxoacyl-[acyl-carrier-protein] synthase activity"/>
    <property type="evidence" value="ECO:0007669"/>
    <property type="project" value="UniProtKB-EC"/>
</dbReference>
<dbReference type="PROSITE" id="PS52004">
    <property type="entry name" value="KS3_2"/>
    <property type="match status" value="1"/>
</dbReference>
<dbReference type="PANTHER" id="PTHR11712">
    <property type="entry name" value="POLYKETIDE SYNTHASE-RELATED"/>
    <property type="match status" value="1"/>
</dbReference>
<dbReference type="Pfam" id="PF02801">
    <property type="entry name" value="Ketoacyl-synt_C"/>
    <property type="match status" value="1"/>
</dbReference>
<evidence type="ECO:0000259" key="4">
    <source>
        <dbReference type="PROSITE" id="PS52004"/>
    </source>
</evidence>
<name>A0ABT2MZ43_9CYAN</name>
<dbReference type="NCBIfam" id="NF004618">
    <property type="entry name" value="PRK05952.1"/>
    <property type="match status" value="1"/>
</dbReference>
<dbReference type="EC" id="2.3.1.179" evidence="5"/>
<dbReference type="SMART" id="SM00825">
    <property type="entry name" value="PKS_KS"/>
    <property type="match status" value="1"/>
</dbReference>
<dbReference type="Gene3D" id="3.40.47.10">
    <property type="match status" value="1"/>
</dbReference>
<dbReference type="InterPro" id="IPR014031">
    <property type="entry name" value="Ketoacyl_synth_C"/>
</dbReference>
<dbReference type="PANTHER" id="PTHR11712:SF347">
    <property type="entry name" value="BETA KETOACYL-ACYL CARRIER PROTEIN SYNTHASE"/>
    <property type="match status" value="1"/>
</dbReference>
<dbReference type="EMBL" id="JAMXFF010000070">
    <property type="protein sequence ID" value="MCT7970025.1"/>
    <property type="molecule type" value="Genomic_DNA"/>
</dbReference>
<dbReference type="RefSeq" id="WP_368009459.1">
    <property type="nucleotide sequence ID" value="NZ_JAMXFF010000070.1"/>
</dbReference>
<dbReference type="CDD" id="cd00834">
    <property type="entry name" value="KAS_I_II"/>
    <property type="match status" value="1"/>
</dbReference>
<dbReference type="Pfam" id="PF00109">
    <property type="entry name" value="ketoacyl-synt"/>
    <property type="match status" value="1"/>
</dbReference>
<keyword evidence="2 3" id="KW-0808">Transferase</keyword>
<evidence type="ECO:0000256" key="2">
    <source>
        <dbReference type="ARBA" id="ARBA00022679"/>
    </source>
</evidence>
<dbReference type="SUPFAM" id="SSF53901">
    <property type="entry name" value="Thiolase-like"/>
    <property type="match status" value="2"/>
</dbReference>
<evidence type="ECO:0000256" key="3">
    <source>
        <dbReference type="RuleBase" id="RU003694"/>
    </source>
</evidence>